<dbReference type="NCBIfam" id="TIGR00229">
    <property type="entry name" value="sensory_box"/>
    <property type="match status" value="1"/>
</dbReference>
<dbReference type="Proteomes" id="UP000192569">
    <property type="component" value="Chromosome I"/>
</dbReference>
<dbReference type="SMART" id="SM00267">
    <property type="entry name" value="GGDEF"/>
    <property type="match status" value="1"/>
</dbReference>
<dbReference type="InterPro" id="IPR000014">
    <property type="entry name" value="PAS"/>
</dbReference>
<sequence>MNPSQQKEDLYHLVDALPEEKTGTARRLLELLLSDSTGIPPEGLVERLHLLERILDCLPDATLAVDRDGRVLVWNRAIEEMTGVKKEEILGRGEYAYAVPFYGTQRPILVDILLGNGKEWEQEYEKVERKGQILIGEGFAPCAYGGKGLHFWTLVAPIHDDKGNLLGAVQCIRDIGDRKKMEEELRRWSTRDALTGLYNRAFFEEELQRLERGRSFPVSLIVCDLDGLKIVNDMLGHERGDELLRRAAKVVTSCVRSSDVVARVGGDEFAIILPETGRKTAEEVARRIIEAAERDSAEHPDLPLSISVGAATAEDNSRPLREVYKEADDAMYMNKLASGRDPRAAVIRAFKAALAEKDFHNTERMKEVACLLGEAVGLTREEIDNLRLLVDVHDIGKLAIPDNILLKPGPLTEEEWEEVQRHPEVGYRIALSSGELARVAPYILQHHERWDGQGYPQGLQGEQIHLLSRILAIADAYDAMTTDKPYRPAVTHEEALEELKRCAGSQFDPHLVEVLVGLLTERQRTRITDRDKNSNSGG</sequence>
<dbReference type="PANTHER" id="PTHR43155">
    <property type="entry name" value="CYCLIC DI-GMP PHOSPHODIESTERASE PA4108-RELATED"/>
    <property type="match status" value="1"/>
</dbReference>
<dbReference type="InterPro" id="IPR000700">
    <property type="entry name" value="PAS-assoc_C"/>
</dbReference>
<reference evidence="5 6" key="1">
    <citation type="submission" date="2017-04" db="EMBL/GenBank/DDBJ databases">
        <authorList>
            <person name="Afonso C.L."/>
            <person name="Miller P.J."/>
            <person name="Scott M.A."/>
            <person name="Spackman E."/>
            <person name="Goraichik I."/>
            <person name="Dimitrov K.M."/>
            <person name="Suarez D.L."/>
            <person name="Swayne D.E."/>
        </authorList>
    </citation>
    <scope>NUCLEOTIDE SEQUENCE [LARGE SCALE GENOMIC DNA]</scope>
    <source>
        <strain evidence="5 6">ToBE</strain>
    </source>
</reference>
<dbReference type="SUPFAM" id="SSF109604">
    <property type="entry name" value="HD-domain/PDEase-like"/>
    <property type="match status" value="1"/>
</dbReference>
<evidence type="ECO:0000259" key="3">
    <source>
        <dbReference type="PROSITE" id="PS50887"/>
    </source>
</evidence>
<name>A0A1W1VUK1_9FIRM</name>
<dbReference type="PROSITE" id="PS51832">
    <property type="entry name" value="HD_GYP"/>
    <property type="match status" value="1"/>
</dbReference>
<dbReference type="Gene3D" id="3.30.450.20">
    <property type="entry name" value="PAS domain"/>
    <property type="match status" value="1"/>
</dbReference>
<feature type="domain" description="HD-GYP" evidence="4">
    <location>
        <begin position="336"/>
        <end position="531"/>
    </location>
</feature>
<dbReference type="Pfam" id="PF00990">
    <property type="entry name" value="GGDEF"/>
    <property type="match status" value="1"/>
</dbReference>
<dbReference type="Gene3D" id="3.30.70.270">
    <property type="match status" value="1"/>
</dbReference>
<dbReference type="InterPro" id="IPR029787">
    <property type="entry name" value="Nucleotide_cyclase"/>
</dbReference>
<dbReference type="CDD" id="cd00077">
    <property type="entry name" value="HDc"/>
    <property type="match status" value="1"/>
</dbReference>
<dbReference type="InterPro" id="IPR037522">
    <property type="entry name" value="HD_GYP_dom"/>
</dbReference>
<evidence type="ECO:0000259" key="2">
    <source>
        <dbReference type="PROSITE" id="PS50113"/>
    </source>
</evidence>
<dbReference type="RefSeq" id="WP_084665347.1">
    <property type="nucleotide sequence ID" value="NZ_LT838272.1"/>
</dbReference>
<protein>
    <submittedName>
        <fullName evidence="5">PAS domain S-box-containing protein/diguanylate cyclase (GGDEF) domain-containing protein</fullName>
    </submittedName>
</protein>
<dbReference type="InterPro" id="IPR043128">
    <property type="entry name" value="Rev_trsase/Diguanyl_cyclase"/>
</dbReference>
<proteinExistence type="predicted"/>
<dbReference type="GO" id="GO:0006355">
    <property type="term" value="P:regulation of DNA-templated transcription"/>
    <property type="evidence" value="ECO:0007669"/>
    <property type="project" value="InterPro"/>
</dbReference>
<dbReference type="InterPro" id="IPR003607">
    <property type="entry name" value="HD/PDEase_dom"/>
</dbReference>
<feature type="domain" description="GGDEF" evidence="3">
    <location>
        <begin position="216"/>
        <end position="348"/>
    </location>
</feature>
<dbReference type="PROSITE" id="PS50113">
    <property type="entry name" value="PAC"/>
    <property type="match status" value="1"/>
</dbReference>
<dbReference type="CDD" id="cd00130">
    <property type="entry name" value="PAS"/>
    <property type="match status" value="1"/>
</dbReference>
<dbReference type="SUPFAM" id="SSF55785">
    <property type="entry name" value="PYP-like sensor domain (PAS domain)"/>
    <property type="match status" value="1"/>
</dbReference>
<evidence type="ECO:0000259" key="1">
    <source>
        <dbReference type="PROSITE" id="PS50112"/>
    </source>
</evidence>
<dbReference type="Pfam" id="PF13487">
    <property type="entry name" value="HD_5"/>
    <property type="match status" value="1"/>
</dbReference>
<dbReference type="AlphaFoldDB" id="A0A1W1VUK1"/>
<dbReference type="SMART" id="SM00091">
    <property type="entry name" value="PAS"/>
    <property type="match status" value="1"/>
</dbReference>
<dbReference type="STRING" id="698762.SAMN00808754_1743"/>
<keyword evidence="6" id="KW-1185">Reference proteome</keyword>
<dbReference type="Gene3D" id="1.10.3210.10">
    <property type="entry name" value="Hypothetical protein af1432"/>
    <property type="match status" value="1"/>
</dbReference>
<feature type="domain" description="PAC" evidence="2">
    <location>
        <begin position="129"/>
        <end position="187"/>
    </location>
</feature>
<dbReference type="NCBIfam" id="TIGR00254">
    <property type="entry name" value="GGDEF"/>
    <property type="match status" value="1"/>
</dbReference>
<dbReference type="PROSITE" id="PS50887">
    <property type="entry name" value="GGDEF"/>
    <property type="match status" value="1"/>
</dbReference>
<feature type="domain" description="PAS" evidence="1">
    <location>
        <begin position="47"/>
        <end position="92"/>
    </location>
</feature>
<dbReference type="InterPro" id="IPR013767">
    <property type="entry name" value="PAS_fold"/>
</dbReference>
<dbReference type="PROSITE" id="PS50112">
    <property type="entry name" value="PAS"/>
    <property type="match status" value="1"/>
</dbReference>
<dbReference type="InterPro" id="IPR035965">
    <property type="entry name" value="PAS-like_dom_sf"/>
</dbReference>
<evidence type="ECO:0000313" key="5">
    <source>
        <dbReference type="EMBL" id="SMB97029.1"/>
    </source>
</evidence>
<dbReference type="SUPFAM" id="SSF55073">
    <property type="entry name" value="Nucleotide cyclase"/>
    <property type="match status" value="1"/>
</dbReference>
<gene>
    <name evidence="5" type="ORF">SAMN00808754_1743</name>
</gene>
<evidence type="ECO:0000259" key="4">
    <source>
        <dbReference type="PROSITE" id="PS51832"/>
    </source>
</evidence>
<dbReference type="EMBL" id="LT838272">
    <property type="protein sequence ID" value="SMB97029.1"/>
    <property type="molecule type" value="Genomic_DNA"/>
</dbReference>
<dbReference type="CDD" id="cd01949">
    <property type="entry name" value="GGDEF"/>
    <property type="match status" value="1"/>
</dbReference>
<dbReference type="OrthoDB" id="10822at2"/>
<dbReference type="Pfam" id="PF00989">
    <property type="entry name" value="PAS"/>
    <property type="match status" value="1"/>
</dbReference>
<accession>A0A1W1VUK1</accession>
<evidence type="ECO:0000313" key="6">
    <source>
        <dbReference type="Proteomes" id="UP000192569"/>
    </source>
</evidence>
<organism evidence="5 6">
    <name type="scientific">Thermanaeromonas toyohensis ToBE</name>
    <dbReference type="NCBI Taxonomy" id="698762"/>
    <lineage>
        <taxon>Bacteria</taxon>
        <taxon>Bacillati</taxon>
        <taxon>Bacillota</taxon>
        <taxon>Clostridia</taxon>
        <taxon>Neomoorellales</taxon>
        <taxon>Neomoorellaceae</taxon>
        <taxon>Thermanaeromonas</taxon>
    </lineage>
</organism>
<dbReference type="PANTHER" id="PTHR43155:SF2">
    <property type="entry name" value="CYCLIC DI-GMP PHOSPHODIESTERASE PA4108"/>
    <property type="match status" value="1"/>
</dbReference>
<dbReference type="InterPro" id="IPR000160">
    <property type="entry name" value="GGDEF_dom"/>
</dbReference>